<dbReference type="AlphaFoldDB" id="A0A9P9IBJ8"/>
<evidence type="ECO:0000256" key="1">
    <source>
        <dbReference type="ARBA" id="ARBA00004141"/>
    </source>
</evidence>
<feature type="transmembrane region" description="Helical" evidence="6">
    <location>
        <begin position="452"/>
        <end position="471"/>
    </location>
</feature>
<organism evidence="7 8">
    <name type="scientific">Dactylonectria macrodidyma</name>
    <dbReference type="NCBI Taxonomy" id="307937"/>
    <lineage>
        <taxon>Eukaryota</taxon>
        <taxon>Fungi</taxon>
        <taxon>Dikarya</taxon>
        <taxon>Ascomycota</taxon>
        <taxon>Pezizomycotina</taxon>
        <taxon>Sordariomycetes</taxon>
        <taxon>Hypocreomycetidae</taxon>
        <taxon>Hypocreales</taxon>
        <taxon>Nectriaceae</taxon>
        <taxon>Dactylonectria</taxon>
    </lineage>
</organism>
<feature type="transmembrane region" description="Helical" evidence="6">
    <location>
        <begin position="388"/>
        <end position="407"/>
    </location>
</feature>
<dbReference type="FunFam" id="1.20.1250.20:FF:000319">
    <property type="entry name" value="MFS transporter, putative"/>
    <property type="match status" value="1"/>
</dbReference>
<feature type="transmembrane region" description="Helical" evidence="6">
    <location>
        <begin position="210"/>
        <end position="229"/>
    </location>
</feature>
<gene>
    <name evidence="7" type="ORF">EDB81DRAFT_921368</name>
</gene>
<dbReference type="PANTHER" id="PTHR23502">
    <property type="entry name" value="MAJOR FACILITATOR SUPERFAMILY"/>
    <property type="match status" value="1"/>
</dbReference>
<feature type="non-terminal residue" evidence="7">
    <location>
        <position position="1"/>
    </location>
</feature>
<evidence type="ECO:0000256" key="5">
    <source>
        <dbReference type="ARBA" id="ARBA00023180"/>
    </source>
</evidence>
<dbReference type="GO" id="GO:0022857">
    <property type="term" value="F:transmembrane transporter activity"/>
    <property type="evidence" value="ECO:0007669"/>
    <property type="project" value="InterPro"/>
</dbReference>
<feature type="transmembrane region" description="Helical" evidence="6">
    <location>
        <begin position="120"/>
        <end position="139"/>
    </location>
</feature>
<keyword evidence="8" id="KW-1185">Reference proteome</keyword>
<evidence type="ECO:0000256" key="4">
    <source>
        <dbReference type="ARBA" id="ARBA00023136"/>
    </source>
</evidence>
<feature type="transmembrane region" description="Helical" evidence="6">
    <location>
        <begin position="413"/>
        <end position="440"/>
    </location>
</feature>
<feature type="transmembrane region" description="Helical" evidence="6">
    <location>
        <begin position="145"/>
        <end position="162"/>
    </location>
</feature>
<reference evidence="7" key="1">
    <citation type="journal article" date="2021" name="Nat. Commun.">
        <title>Genetic determinants of endophytism in the Arabidopsis root mycobiome.</title>
        <authorList>
            <person name="Mesny F."/>
            <person name="Miyauchi S."/>
            <person name="Thiergart T."/>
            <person name="Pickel B."/>
            <person name="Atanasova L."/>
            <person name="Karlsson M."/>
            <person name="Huettel B."/>
            <person name="Barry K.W."/>
            <person name="Haridas S."/>
            <person name="Chen C."/>
            <person name="Bauer D."/>
            <person name="Andreopoulos W."/>
            <person name="Pangilinan J."/>
            <person name="LaButti K."/>
            <person name="Riley R."/>
            <person name="Lipzen A."/>
            <person name="Clum A."/>
            <person name="Drula E."/>
            <person name="Henrissat B."/>
            <person name="Kohler A."/>
            <person name="Grigoriev I.V."/>
            <person name="Martin F.M."/>
            <person name="Hacquard S."/>
        </authorList>
    </citation>
    <scope>NUCLEOTIDE SEQUENCE</scope>
    <source>
        <strain evidence="7">MPI-CAGE-AT-0147</strain>
    </source>
</reference>
<dbReference type="SUPFAM" id="SSF103473">
    <property type="entry name" value="MFS general substrate transporter"/>
    <property type="match status" value="1"/>
</dbReference>
<dbReference type="Pfam" id="PF07690">
    <property type="entry name" value="MFS_1"/>
    <property type="match status" value="1"/>
</dbReference>
<sequence length="525" mass="58534">MSNENAIPGTVHLVDVNHSMHAAHSSARGDIVLDPAPSSDPNDPLNWFPRRKLLSTICQSLYTWFTGIAVSTVYSVIVPLSAASGVSIATLNEGTGYMFLFLGWGLLFWQPFSLRYGKRLAYLISTLGAIGTCIWSAYITSNGEWIAKCILQGFFIAPIEALPEISVTDIYFTHERGTYMGIYAFTLAGSNYFAPVICGFIAEYQGWRWVFYWPAIFLAVVFVFLFLFMEETNYNRIAPAGMENRSSATESLQDGKVPLKKQGLTELGEIYATERTFVQKMSIWQPSPGQNMAQRAIQSLKLLSWPVIFYAGFSYGSYLIWFNVLNATSSIILSGKPYNFGSSMVGLSYLSCCIGAILGSFISGKVSDWLTITLARRENGVMEAEYRLWPFALCVILVPASLILWGVGAQHEIHWFGLIFAMGCLSFTTTMGITLSINYLIDSYYEISGDAIVTVILIRNTMSFAVSYSITPWLTTLGYQNCFISAALIGMLTSSAFLIMIKYGKFLRVRSLDKYRHLVETNKVK</sequence>
<dbReference type="InterPro" id="IPR036259">
    <property type="entry name" value="MFS_trans_sf"/>
</dbReference>
<keyword evidence="5" id="KW-0325">Glycoprotein</keyword>
<dbReference type="PANTHER" id="PTHR23502:SF30">
    <property type="entry name" value="TRANSPORTER, PUTATIVE (AFU_ORTHOLOGUE AFUA_8G04702)-RELATED"/>
    <property type="match status" value="1"/>
</dbReference>
<dbReference type="Proteomes" id="UP000738349">
    <property type="component" value="Unassembled WGS sequence"/>
</dbReference>
<feature type="transmembrane region" description="Helical" evidence="6">
    <location>
        <begin position="344"/>
        <end position="367"/>
    </location>
</feature>
<keyword evidence="3 6" id="KW-1133">Transmembrane helix</keyword>
<feature type="transmembrane region" description="Helical" evidence="6">
    <location>
        <begin position="302"/>
        <end position="324"/>
    </location>
</feature>
<feature type="transmembrane region" description="Helical" evidence="6">
    <location>
        <begin position="61"/>
        <end position="82"/>
    </location>
</feature>
<accession>A0A9P9IBJ8</accession>
<dbReference type="Gene3D" id="1.20.1250.20">
    <property type="entry name" value="MFS general substrate transporter like domains"/>
    <property type="match status" value="1"/>
</dbReference>
<dbReference type="OrthoDB" id="5215911at2759"/>
<evidence type="ECO:0000313" key="7">
    <source>
        <dbReference type="EMBL" id="KAH7113540.1"/>
    </source>
</evidence>
<dbReference type="EMBL" id="JAGMUV010000034">
    <property type="protein sequence ID" value="KAH7113540.1"/>
    <property type="molecule type" value="Genomic_DNA"/>
</dbReference>
<keyword evidence="4 6" id="KW-0472">Membrane</keyword>
<dbReference type="InterPro" id="IPR011701">
    <property type="entry name" value="MFS"/>
</dbReference>
<name>A0A9P9IBJ8_9HYPO</name>
<evidence type="ECO:0000256" key="2">
    <source>
        <dbReference type="ARBA" id="ARBA00022692"/>
    </source>
</evidence>
<dbReference type="GO" id="GO:0005886">
    <property type="term" value="C:plasma membrane"/>
    <property type="evidence" value="ECO:0007669"/>
    <property type="project" value="TreeGrafter"/>
</dbReference>
<comment type="subcellular location">
    <subcellularLocation>
        <location evidence="1">Membrane</location>
        <topology evidence="1">Multi-pass membrane protein</topology>
    </subcellularLocation>
</comment>
<comment type="caution">
    <text evidence="7">The sequence shown here is derived from an EMBL/GenBank/DDBJ whole genome shotgun (WGS) entry which is preliminary data.</text>
</comment>
<feature type="transmembrane region" description="Helical" evidence="6">
    <location>
        <begin position="483"/>
        <end position="501"/>
    </location>
</feature>
<feature type="transmembrane region" description="Helical" evidence="6">
    <location>
        <begin position="88"/>
        <end position="108"/>
    </location>
</feature>
<proteinExistence type="predicted"/>
<evidence type="ECO:0000256" key="6">
    <source>
        <dbReference type="SAM" id="Phobius"/>
    </source>
</evidence>
<evidence type="ECO:0000256" key="3">
    <source>
        <dbReference type="ARBA" id="ARBA00022989"/>
    </source>
</evidence>
<protein>
    <submittedName>
        <fullName evidence="7">Major facilitator superfamily domain-containing protein</fullName>
    </submittedName>
</protein>
<feature type="transmembrane region" description="Helical" evidence="6">
    <location>
        <begin position="182"/>
        <end position="204"/>
    </location>
</feature>
<evidence type="ECO:0000313" key="8">
    <source>
        <dbReference type="Proteomes" id="UP000738349"/>
    </source>
</evidence>
<keyword evidence="2 6" id="KW-0812">Transmembrane</keyword>